<sequence length="194" mass="21720">MIHLHCTQKLYAKLPVNAVDRLPNTRARPIAANDPGESLLSGWHANLITWQRRNCVLFVHSATRFPVLLTCLTKPDFAELDYHFQDGLMNTLLKVGANQAQLDAAANALTPLHCDTQCDRSVQGTLNHMKQDLDHLLWYDQLQITDLAPYSAGGWLAQRPCMAKGVKDCIWPQRAMFALLDSANQPHQLPASEV</sequence>
<evidence type="ECO:0000313" key="3">
    <source>
        <dbReference type="Proteomes" id="UP000275199"/>
    </source>
</evidence>
<name>A0ABX9XEV1_9PSED</name>
<feature type="domain" description="DUF6933" evidence="1">
    <location>
        <begin position="3"/>
        <end position="174"/>
    </location>
</feature>
<proteinExistence type="predicted"/>
<dbReference type="InterPro" id="IPR053864">
    <property type="entry name" value="DUF6933"/>
</dbReference>
<keyword evidence="3" id="KW-1185">Reference proteome</keyword>
<reference evidence="2 3" key="1">
    <citation type="submission" date="2018-11" db="EMBL/GenBank/DDBJ databases">
        <authorList>
            <person name="Jang G.I."/>
            <person name="Hwang C.Y."/>
        </authorList>
    </citation>
    <scope>NUCLEOTIDE SEQUENCE [LARGE SCALE GENOMIC DNA]</scope>
    <source>
        <strain evidence="2 3">SSM26</strain>
    </source>
</reference>
<dbReference type="Pfam" id="PF22016">
    <property type="entry name" value="DUF6933"/>
    <property type="match status" value="1"/>
</dbReference>
<accession>A0ABX9XEV1</accession>
<protein>
    <recommendedName>
        <fullName evidence="1">DUF6933 domain-containing protein</fullName>
    </recommendedName>
</protein>
<organism evidence="2 3">
    <name type="scientific">Pseudomonas neustonica</name>
    <dbReference type="NCBI Taxonomy" id="2487346"/>
    <lineage>
        <taxon>Bacteria</taxon>
        <taxon>Pseudomonadati</taxon>
        <taxon>Pseudomonadota</taxon>
        <taxon>Gammaproteobacteria</taxon>
        <taxon>Pseudomonadales</taxon>
        <taxon>Pseudomonadaceae</taxon>
        <taxon>Pseudomonas</taxon>
    </lineage>
</organism>
<evidence type="ECO:0000313" key="2">
    <source>
        <dbReference type="EMBL" id="ROZ82278.1"/>
    </source>
</evidence>
<comment type="caution">
    <text evidence="2">The sequence shown here is derived from an EMBL/GenBank/DDBJ whole genome shotgun (WGS) entry which is preliminary data.</text>
</comment>
<gene>
    <name evidence="2" type="ORF">EF096_15305</name>
</gene>
<dbReference type="Proteomes" id="UP000275199">
    <property type="component" value="Unassembled WGS sequence"/>
</dbReference>
<dbReference type="EMBL" id="RKKU01000023">
    <property type="protein sequence ID" value="ROZ82278.1"/>
    <property type="molecule type" value="Genomic_DNA"/>
</dbReference>
<evidence type="ECO:0000259" key="1">
    <source>
        <dbReference type="Pfam" id="PF22016"/>
    </source>
</evidence>
<dbReference type="RefSeq" id="WP_123890669.1">
    <property type="nucleotide sequence ID" value="NZ_RKKU01000023.1"/>
</dbReference>